<dbReference type="Gene3D" id="3.10.10.10">
    <property type="entry name" value="HIV Type 1 Reverse Transcriptase, subunit A, domain 1"/>
    <property type="match status" value="1"/>
</dbReference>
<dbReference type="Proteomes" id="UP000694853">
    <property type="component" value="Unplaced"/>
</dbReference>
<dbReference type="InterPro" id="IPR012337">
    <property type="entry name" value="RNaseH-like_sf"/>
</dbReference>
<reference evidence="2" key="1">
    <citation type="journal article" date="2019" name="Toxins">
        <title>Detection of Abrin-Like and Prepropulchellin-Like Toxin Genes and Transcripts Using Whole Genome Sequencing and Full-Length Transcript Sequencing of Abrus precatorius.</title>
        <authorList>
            <person name="Hovde B.T."/>
            <person name="Daligault H.E."/>
            <person name="Hanschen E.R."/>
            <person name="Kunde Y.A."/>
            <person name="Johnson M.B."/>
            <person name="Starkenburg S.R."/>
            <person name="Johnson S.L."/>
        </authorList>
    </citation>
    <scope>NUCLEOTIDE SEQUENCE [LARGE SCALE GENOMIC DNA]</scope>
</reference>
<dbReference type="Gene3D" id="3.30.420.10">
    <property type="entry name" value="Ribonuclease H-like superfamily/Ribonuclease H"/>
    <property type="match status" value="1"/>
</dbReference>
<dbReference type="InterPro" id="IPR043502">
    <property type="entry name" value="DNA/RNA_pol_sf"/>
</dbReference>
<proteinExistence type="predicted"/>
<dbReference type="GO" id="GO:0003676">
    <property type="term" value="F:nucleic acid binding"/>
    <property type="evidence" value="ECO:0007669"/>
    <property type="project" value="InterPro"/>
</dbReference>
<name>A0A8B8KXC3_ABRPR</name>
<dbReference type="GeneID" id="113859416"/>
<dbReference type="Pfam" id="PF17919">
    <property type="entry name" value="RT_RNaseH_2"/>
    <property type="match status" value="1"/>
</dbReference>
<dbReference type="Gene3D" id="3.10.20.370">
    <property type="match status" value="1"/>
</dbReference>
<dbReference type="OrthoDB" id="10055717at2759"/>
<evidence type="ECO:0000313" key="3">
    <source>
        <dbReference type="RefSeq" id="XP_027347998.1"/>
    </source>
</evidence>
<evidence type="ECO:0000259" key="1">
    <source>
        <dbReference type="Pfam" id="PF17919"/>
    </source>
</evidence>
<sequence>MRKFVHHLCTLATVNYSQLPNLDFKWPFDSSTPPRKVRCWAVKEAVVELDFAVQIAAVSREGASTLVVVAVAAQGGVLTGGMKDVETVVDKHTSDVVVVELCTYKRNLKKRKVQTVSSLSQSSLPQKSGDPGTFSIPCTIRKSSFADALLDLGASINVMPSADENSTLILGRPFLMTTKTKIDVHTGTLSMEFGDDTVHFNIFDAMRHPAESHSMLSECSDFSIFLVDVLDRNVIFYSNIDVIDFDIAIDVVDVNVDVDVDLNSDFDSSQFSYLDLDLDVLPGYTCDNDICSICDEINTAISSVVLPSIAGADPNSMISMAAVAPQPPLSIIQQPLSLELSPLPKHLTYANLDAEQRIHLEDESRPVRQPQRRLNPTILDAVKKEIHIAPEDQHKTTFTYPFDTFSYKRMSFSLCNAPATFQSLTRVLERCVETNLVLNYEKCHFMAFEELRRRLTIAPIMQRPDWELPFELMCDASNFALGAVLSQRVGKFLHVIAYASRTLDATQINYTTTKKELLAIVFALDKFRSDHLSHIEGTVDPLPIRDSFPDDYLFALNSIDFVPWFADIVNYLVTSVVSPDAYRSQVDKLKSNAKYYVWDDPYLRPFWTAEDSQESIGQRMPQQDSQKAGGTITRRHEMPQQPIIFCEVFDVWGIDFMGHFPISTGYSYILLAVDYVFSVPKAIISDQGSHFCNRTIAALFQKYGSEIERKFQLQELDEIRLQAYENSRLYKEKVRRFHDTHILMKEFFVGQKVLLFNSRSKLIAVEIQDEATGRTFKVNGHQLKLFQESRPVEPAQNIVDLSLVEPTLMEDVST</sequence>
<dbReference type="SUPFAM" id="SSF56672">
    <property type="entry name" value="DNA/RNA polymerases"/>
    <property type="match status" value="1"/>
</dbReference>
<accession>A0A8B8KXC3</accession>
<dbReference type="PANTHER" id="PTHR34072">
    <property type="entry name" value="ENZYMATIC POLYPROTEIN-RELATED"/>
    <property type="match status" value="1"/>
</dbReference>
<dbReference type="RefSeq" id="XP_027347998.1">
    <property type="nucleotide sequence ID" value="XM_027492197.1"/>
</dbReference>
<dbReference type="SUPFAM" id="SSF53098">
    <property type="entry name" value="Ribonuclease H-like"/>
    <property type="match status" value="1"/>
</dbReference>
<dbReference type="FunFam" id="3.10.20.370:FF:000001">
    <property type="entry name" value="Retrovirus-related Pol polyprotein from transposon 17.6-like protein"/>
    <property type="match status" value="1"/>
</dbReference>
<reference evidence="3" key="2">
    <citation type="submission" date="2025-08" db="UniProtKB">
        <authorList>
            <consortium name="RefSeq"/>
        </authorList>
    </citation>
    <scope>IDENTIFICATION</scope>
    <source>
        <tissue evidence="3">Young leaves</tissue>
    </source>
</reference>
<dbReference type="InterPro" id="IPR041577">
    <property type="entry name" value="RT_RNaseH_2"/>
</dbReference>
<protein>
    <submittedName>
        <fullName evidence="3">Uncharacterized protein LOC113859416</fullName>
    </submittedName>
</protein>
<dbReference type="InterPro" id="IPR036397">
    <property type="entry name" value="RNaseH_sf"/>
</dbReference>
<evidence type="ECO:0000313" key="2">
    <source>
        <dbReference type="Proteomes" id="UP000694853"/>
    </source>
</evidence>
<gene>
    <name evidence="3" type="primary">LOC113859416</name>
</gene>
<dbReference type="AlphaFoldDB" id="A0A8B8KXC3"/>
<organism evidence="2 3">
    <name type="scientific">Abrus precatorius</name>
    <name type="common">Indian licorice</name>
    <name type="synonym">Glycine abrus</name>
    <dbReference type="NCBI Taxonomy" id="3816"/>
    <lineage>
        <taxon>Eukaryota</taxon>
        <taxon>Viridiplantae</taxon>
        <taxon>Streptophyta</taxon>
        <taxon>Embryophyta</taxon>
        <taxon>Tracheophyta</taxon>
        <taxon>Spermatophyta</taxon>
        <taxon>Magnoliopsida</taxon>
        <taxon>eudicotyledons</taxon>
        <taxon>Gunneridae</taxon>
        <taxon>Pentapetalae</taxon>
        <taxon>rosids</taxon>
        <taxon>fabids</taxon>
        <taxon>Fabales</taxon>
        <taxon>Fabaceae</taxon>
        <taxon>Papilionoideae</taxon>
        <taxon>50 kb inversion clade</taxon>
        <taxon>NPAAA clade</taxon>
        <taxon>indigoferoid/millettioid clade</taxon>
        <taxon>Abreae</taxon>
        <taxon>Abrus</taxon>
    </lineage>
</organism>
<keyword evidence="2" id="KW-1185">Reference proteome</keyword>
<feature type="domain" description="Reverse transcriptase/retrotransposon-derived protein RNase H-like" evidence="1">
    <location>
        <begin position="446"/>
        <end position="529"/>
    </location>
</feature>
<dbReference type="PANTHER" id="PTHR34072:SF57">
    <property type="entry name" value="RNA-DIRECTED DNA POLYMERASE"/>
    <property type="match status" value="1"/>
</dbReference>
<dbReference type="KEGG" id="aprc:113859416"/>